<dbReference type="PANTHER" id="PTHR46268">
    <property type="entry name" value="STRESS RESPONSE PROTEIN NHAX"/>
    <property type="match status" value="1"/>
</dbReference>
<evidence type="ECO:0000256" key="1">
    <source>
        <dbReference type="ARBA" id="ARBA00008791"/>
    </source>
</evidence>
<dbReference type="Gene3D" id="3.40.50.620">
    <property type="entry name" value="HUPs"/>
    <property type="match status" value="2"/>
</dbReference>
<protein>
    <submittedName>
        <fullName evidence="3">Universal stress family protein</fullName>
    </submittedName>
</protein>
<dbReference type="PANTHER" id="PTHR46268:SF6">
    <property type="entry name" value="UNIVERSAL STRESS PROTEIN UP12"/>
    <property type="match status" value="1"/>
</dbReference>
<dbReference type="CDD" id="cd00293">
    <property type="entry name" value="USP-like"/>
    <property type="match status" value="2"/>
</dbReference>
<dbReference type="AlphaFoldDB" id="A0A158KSM2"/>
<accession>A0A158KSM2</accession>
<evidence type="ECO:0000259" key="2">
    <source>
        <dbReference type="Pfam" id="PF00582"/>
    </source>
</evidence>
<feature type="domain" description="UspA" evidence="2">
    <location>
        <begin position="19"/>
        <end position="165"/>
    </location>
</feature>
<organism evidence="3 4">
    <name type="scientific">Caballeronia choica</name>
    <dbReference type="NCBI Taxonomy" id="326476"/>
    <lineage>
        <taxon>Bacteria</taxon>
        <taxon>Pseudomonadati</taxon>
        <taxon>Pseudomonadota</taxon>
        <taxon>Betaproteobacteria</taxon>
        <taxon>Burkholderiales</taxon>
        <taxon>Burkholderiaceae</taxon>
        <taxon>Caballeronia</taxon>
    </lineage>
</organism>
<dbReference type="InterPro" id="IPR014729">
    <property type="entry name" value="Rossmann-like_a/b/a_fold"/>
</dbReference>
<name>A0A158KSM2_9BURK</name>
<evidence type="ECO:0000313" key="3">
    <source>
        <dbReference type="EMBL" id="SAL84132.1"/>
    </source>
</evidence>
<proteinExistence type="inferred from homology"/>
<gene>
    <name evidence="3" type="ORF">AWB68_07179</name>
</gene>
<dbReference type="Pfam" id="PF00582">
    <property type="entry name" value="Usp"/>
    <property type="match status" value="2"/>
</dbReference>
<reference evidence="3" key="1">
    <citation type="submission" date="2016-01" db="EMBL/GenBank/DDBJ databases">
        <authorList>
            <person name="Peeters C."/>
        </authorList>
    </citation>
    <scope>NUCLEOTIDE SEQUENCE [LARGE SCALE GENOMIC DNA]</scope>
    <source>
        <strain evidence="3">LMG 22940</strain>
    </source>
</reference>
<dbReference type="EMBL" id="FCON02000152">
    <property type="protein sequence ID" value="SAL84132.1"/>
    <property type="molecule type" value="Genomic_DNA"/>
</dbReference>
<keyword evidence="4" id="KW-1185">Reference proteome</keyword>
<dbReference type="InterPro" id="IPR006015">
    <property type="entry name" value="Universal_stress_UspA"/>
</dbReference>
<comment type="similarity">
    <text evidence="1">Belongs to the universal stress protein A family.</text>
</comment>
<comment type="caution">
    <text evidence="3">The sequence shown here is derived from an EMBL/GenBank/DDBJ whole genome shotgun (WGS) entry which is preliminary data.</text>
</comment>
<feature type="domain" description="UspA" evidence="2">
    <location>
        <begin position="177"/>
        <end position="321"/>
    </location>
</feature>
<dbReference type="PRINTS" id="PR01438">
    <property type="entry name" value="UNVRSLSTRESS"/>
</dbReference>
<dbReference type="RefSeq" id="WP_087649031.1">
    <property type="nucleotide sequence ID" value="NZ_FCON02000152.1"/>
</dbReference>
<dbReference type="SUPFAM" id="SSF52402">
    <property type="entry name" value="Adenine nucleotide alpha hydrolases-like"/>
    <property type="match status" value="2"/>
</dbReference>
<dbReference type="Proteomes" id="UP000054770">
    <property type="component" value="Unassembled WGS sequence"/>
</dbReference>
<dbReference type="OrthoDB" id="8547832at2"/>
<dbReference type="InterPro" id="IPR006016">
    <property type="entry name" value="UspA"/>
</dbReference>
<evidence type="ECO:0000313" key="4">
    <source>
        <dbReference type="Proteomes" id="UP000054770"/>
    </source>
</evidence>
<sequence length="325" mass="34592">MSTKNPSTTNIAPGTAAGFQRILLCVDSSLASERAADFVRNMMGAGAQVRIIGVVENPRVLIPTAPLAGLDLSAARAELMDDMQNALAKAHASFDQSSAAAQAQLIDLAKHGGDVAHAIADAARDFHADLLVLGSRQHHGLLRWVEGTVSEPVMRLAECAIIVVPAHCEKQWSHAPQRLLFAIDDSETSREALRIGARLAGPGAQLKVIYVVDRAVRFSDFVPIHLLEDAFVQEGNASIAKAREVLAQLPNLAQAHVEASLASTDITSDDIAHTIVREAAAWGADLVVMGTHGRRGPARWILGSVAGRVARMAETPLMLVRKSVS</sequence>